<dbReference type="PRINTS" id="PR01001">
    <property type="entry name" value="FADG3PDH"/>
</dbReference>
<gene>
    <name evidence="13" type="ORF">IV74_GL002449</name>
</gene>
<proteinExistence type="inferred from homology"/>
<dbReference type="PROSITE" id="PS00977">
    <property type="entry name" value="FAD_G3PDH_1"/>
    <property type="match status" value="1"/>
</dbReference>
<feature type="domain" description="Alpha-glycerophosphate oxidase C-terminal" evidence="12">
    <location>
        <begin position="408"/>
        <end position="530"/>
    </location>
</feature>
<sequence length="551" mass="61922">MMEFSYQTRSDNLKKMQSEPLDLLVVGGGITGSGITLDARTRGLNVGVLEMGDFASGTSSRSTKLVHGGLRYLKQFEIKVVQEVGQERAIVYENAPHVTTPLWMVLPFYKGGTFGSFTTAIGLEMYDHLAKVKKSERRYMLKPLRALEKEPYLKKEGLKGAGVYVEYRTDDARLTVEVMKKAAEEGAMIANYVKVEKFVYDLDGKVKGVAFRDLISGETGTIYAKKIVNAAGPWVDKLRELDHSKKGKTMHLTKGVHLVIDQAKFPISNAIYFDTPFDDNRMMFAIPREGKTYIGTTDTNYKGNPKEPGVTLEDVHYILNAANQMFDIPKIEVEDVESSWSGVRPLIHEEGKDPSEISRKDEIFHSDSGLFTIAGGKLTGYRKMSEKVVDQVVLELAVETGINYQPTKTERLLLSGGNVGGGDNFENFVVEKTQVGMMLGLSKEDAENLVHRYGSNVDTVYGYLKTSQESSLDPVDYSMLHYGLEHEMVITPVDYLLRRSSQMLFNIHHAKKISQQVIDEMSSYYQWDEAVKEAHSKEVEEQFKLHTEFSS</sequence>
<dbReference type="Pfam" id="PF01266">
    <property type="entry name" value="DAO"/>
    <property type="match status" value="1"/>
</dbReference>
<organism evidence="13 14">
    <name type="scientific">Carnobacterium divergens DSM 20623</name>
    <dbReference type="NCBI Taxonomy" id="1449336"/>
    <lineage>
        <taxon>Bacteria</taxon>
        <taxon>Bacillati</taxon>
        <taxon>Bacillota</taxon>
        <taxon>Bacilli</taxon>
        <taxon>Lactobacillales</taxon>
        <taxon>Carnobacteriaceae</taxon>
        <taxon>Carnobacterium</taxon>
    </lineage>
</organism>
<evidence type="ECO:0000256" key="10">
    <source>
        <dbReference type="ARBA" id="ARBA00049503"/>
    </source>
</evidence>
<name>A0A0R2HPS9_CARDV</name>
<dbReference type="Proteomes" id="UP000051658">
    <property type="component" value="Unassembled WGS sequence"/>
</dbReference>
<keyword evidence="14" id="KW-1185">Reference proteome</keyword>
<evidence type="ECO:0000313" key="13">
    <source>
        <dbReference type="EMBL" id="KRN54857.1"/>
    </source>
</evidence>
<dbReference type="InterPro" id="IPR031656">
    <property type="entry name" value="DAO_C"/>
</dbReference>
<keyword evidence="6" id="KW-0319">Glycerol metabolism</keyword>
<dbReference type="GO" id="GO:0006071">
    <property type="term" value="P:glycerol metabolic process"/>
    <property type="evidence" value="ECO:0007669"/>
    <property type="project" value="UniProtKB-KW"/>
</dbReference>
<keyword evidence="5" id="KW-0285">Flavoprotein</keyword>
<dbReference type="GO" id="GO:0004369">
    <property type="term" value="F:glycerol-3-phosphate oxidase activity"/>
    <property type="evidence" value="ECO:0007669"/>
    <property type="project" value="UniProtKB-EC"/>
</dbReference>
<evidence type="ECO:0000256" key="9">
    <source>
        <dbReference type="ARBA" id="ARBA00032349"/>
    </source>
</evidence>
<dbReference type="PANTHER" id="PTHR11985:SF35">
    <property type="entry name" value="ANAEROBIC GLYCEROL-3-PHOSPHATE DEHYDROGENASE SUBUNIT A"/>
    <property type="match status" value="1"/>
</dbReference>
<reference evidence="13 14" key="1">
    <citation type="journal article" date="2015" name="Genome Announc.">
        <title>Expanding the biotechnology potential of lactobacilli through comparative genomics of 213 strains and associated genera.</title>
        <authorList>
            <person name="Sun Z."/>
            <person name="Harris H.M."/>
            <person name="McCann A."/>
            <person name="Guo C."/>
            <person name="Argimon S."/>
            <person name="Zhang W."/>
            <person name="Yang X."/>
            <person name="Jeffery I.B."/>
            <person name="Cooney J.C."/>
            <person name="Kagawa T.F."/>
            <person name="Liu W."/>
            <person name="Song Y."/>
            <person name="Salvetti E."/>
            <person name="Wrobel A."/>
            <person name="Rasinkangas P."/>
            <person name="Parkhill J."/>
            <person name="Rea M.C."/>
            <person name="O'Sullivan O."/>
            <person name="Ritari J."/>
            <person name="Douillard F.P."/>
            <person name="Paul Ross R."/>
            <person name="Yang R."/>
            <person name="Briner A.E."/>
            <person name="Felis G.E."/>
            <person name="de Vos W.M."/>
            <person name="Barrangou R."/>
            <person name="Klaenhammer T.R."/>
            <person name="Caufield P.W."/>
            <person name="Cui Y."/>
            <person name="Zhang H."/>
            <person name="O'Toole P.W."/>
        </authorList>
    </citation>
    <scope>NUCLEOTIDE SEQUENCE [LARGE SCALE GENOMIC DNA]</scope>
    <source>
        <strain evidence="13 14">DSM 20623</strain>
    </source>
</reference>
<protein>
    <recommendedName>
        <fullName evidence="4">Alpha-glycerophosphate oxidase</fullName>
        <ecNumber evidence="3">1.1.3.21</ecNumber>
    </recommendedName>
    <alternativeName>
        <fullName evidence="9">Glycerol-3-phosphate oxidase</fullName>
    </alternativeName>
</protein>
<dbReference type="eggNOG" id="COG0578">
    <property type="taxonomic scope" value="Bacteria"/>
</dbReference>
<accession>A0A0R2HPS9</accession>
<dbReference type="InterPro" id="IPR036188">
    <property type="entry name" value="FAD/NAD-bd_sf"/>
</dbReference>
<dbReference type="EMBL" id="JQBS01000035">
    <property type="protein sequence ID" value="KRN54857.1"/>
    <property type="molecule type" value="Genomic_DNA"/>
</dbReference>
<evidence type="ECO:0000313" key="14">
    <source>
        <dbReference type="Proteomes" id="UP000051658"/>
    </source>
</evidence>
<dbReference type="SUPFAM" id="SSF51905">
    <property type="entry name" value="FAD/NAD(P)-binding domain"/>
    <property type="match status" value="1"/>
</dbReference>
<dbReference type="AlphaFoldDB" id="A0A0R2HPS9"/>
<dbReference type="Gene3D" id="3.30.9.10">
    <property type="entry name" value="D-Amino Acid Oxidase, subunit A, domain 2"/>
    <property type="match status" value="1"/>
</dbReference>
<evidence type="ECO:0000259" key="12">
    <source>
        <dbReference type="Pfam" id="PF16901"/>
    </source>
</evidence>
<keyword evidence="8" id="KW-0560">Oxidoreductase</keyword>
<dbReference type="GeneID" id="89589433"/>
<evidence type="ECO:0000256" key="3">
    <source>
        <dbReference type="ARBA" id="ARBA00013104"/>
    </source>
</evidence>
<dbReference type="GO" id="GO:0046168">
    <property type="term" value="P:glycerol-3-phosphate catabolic process"/>
    <property type="evidence" value="ECO:0007669"/>
    <property type="project" value="TreeGrafter"/>
</dbReference>
<dbReference type="Pfam" id="PF16901">
    <property type="entry name" value="DAO_C"/>
    <property type="match status" value="1"/>
</dbReference>
<dbReference type="PANTHER" id="PTHR11985">
    <property type="entry name" value="GLYCEROL-3-PHOSPHATE DEHYDROGENASE"/>
    <property type="match status" value="1"/>
</dbReference>
<comment type="catalytic activity">
    <reaction evidence="10">
        <text>sn-glycerol 3-phosphate + O2 = dihydroxyacetone phosphate + H2O2</text>
        <dbReference type="Rhea" id="RHEA:18369"/>
        <dbReference type="ChEBI" id="CHEBI:15379"/>
        <dbReference type="ChEBI" id="CHEBI:16240"/>
        <dbReference type="ChEBI" id="CHEBI:57597"/>
        <dbReference type="ChEBI" id="CHEBI:57642"/>
        <dbReference type="EC" id="1.1.3.21"/>
    </reaction>
</comment>
<evidence type="ECO:0000256" key="1">
    <source>
        <dbReference type="ARBA" id="ARBA00001974"/>
    </source>
</evidence>
<feature type="domain" description="FAD dependent oxidoreductase" evidence="11">
    <location>
        <begin position="22"/>
        <end position="353"/>
    </location>
</feature>
<comment type="similarity">
    <text evidence="2">Belongs to the FAD-dependent glycerol-3-phosphate dehydrogenase family.</text>
</comment>
<evidence type="ECO:0000256" key="6">
    <source>
        <dbReference type="ARBA" id="ARBA00022798"/>
    </source>
</evidence>
<keyword evidence="7" id="KW-0274">FAD</keyword>
<evidence type="ECO:0000256" key="2">
    <source>
        <dbReference type="ARBA" id="ARBA00007330"/>
    </source>
</evidence>
<dbReference type="InterPro" id="IPR038299">
    <property type="entry name" value="DAO_C_sf"/>
</dbReference>
<evidence type="ECO:0000256" key="7">
    <source>
        <dbReference type="ARBA" id="ARBA00022827"/>
    </source>
</evidence>
<dbReference type="PATRIC" id="fig|1449336.4.peg.2487"/>
<comment type="caution">
    <text evidence="13">The sequence shown here is derived from an EMBL/GenBank/DDBJ whole genome shotgun (WGS) entry which is preliminary data.</text>
</comment>
<dbReference type="Gene3D" id="3.50.50.60">
    <property type="entry name" value="FAD/NAD(P)-binding domain"/>
    <property type="match status" value="1"/>
</dbReference>
<dbReference type="InterPro" id="IPR006076">
    <property type="entry name" value="FAD-dep_OxRdtase"/>
</dbReference>
<evidence type="ECO:0000256" key="5">
    <source>
        <dbReference type="ARBA" id="ARBA00022630"/>
    </source>
</evidence>
<dbReference type="SUPFAM" id="SSF54373">
    <property type="entry name" value="FAD-linked reductases, C-terminal domain"/>
    <property type="match status" value="1"/>
</dbReference>
<comment type="cofactor">
    <cofactor evidence="1">
        <name>FAD</name>
        <dbReference type="ChEBI" id="CHEBI:57692"/>
    </cofactor>
</comment>
<evidence type="ECO:0000256" key="8">
    <source>
        <dbReference type="ARBA" id="ARBA00023002"/>
    </source>
</evidence>
<evidence type="ECO:0000259" key="11">
    <source>
        <dbReference type="Pfam" id="PF01266"/>
    </source>
</evidence>
<dbReference type="GO" id="GO:0004368">
    <property type="term" value="F:glycerol-3-phosphate dehydrogenase (quinone) activity"/>
    <property type="evidence" value="ECO:0007669"/>
    <property type="project" value="InterPro"/>
</dbReference>
<evidence type="ECO:0000256" key="4">
    <source>
        <dbReference type="ARBA" id="ARBA00021658"/>
    </source>
</evidence>
<dbReference type="EC" id="1.1.3.21" evidence="3"/>
<dbReference type="Gene3D" id="1.10.8.870">
    <property type="entry name" value="Alpha-glycerophosphate oxidase, cap domain"/>
    <property type="match status" value="1"/>
</dbReference>
<dbReference type="RefSeq" id="WP_034568640.1">
    <property type="nucleotide sequence ID" value="NZ_JQBS01000035.1"/>
</dbReference>
<dbReference type="InterPro" id="IPR000447">
    <property type="entry name" value="G3P_DH_FAD-dep"/>
</dbReference>